<comment type="caution">
    <text evidence="1">The sequence shown here is derived from an EMBL/GenBank/DDBJ whole genome shotgun (WGS) entry which is preliminary data.</text>
</comment>
<sequence>MALYLVQHGQHLPKEIDEKQGLSEQGIDEVERIADTAAVYGVKIDRILHSEKKRARQTADIFAKKLNVAGVAETGGLKALDDPKAFAGQIRSDENLMLVGHLPFMERMASYLTTGKTDYTVFKFQNGGIVCLDKLPDSDFRAIVWALMPHIG</sequence>
<dbReference type="EC" id="3.1.3.-" evidence="1"/>
<dbReference type="AlphaFoldDB" id="A0A7W0CB87"/>
<dbReference type="SUPFAM" id="SSF53254">
    <property type="entry name" value="Phosphoglycerate mutase-like"/>
    <property type="match status" value="1"/>
</dbReference>
<dbReference type="InterPro" id="IPR029033">
    <property type="entry name" value="His_PPase_superfam"/>
</dbReference>
<proteinExistence type="predicted"/>
<gene>
    <name evidence="1" type="ORF">HNR65_002918</name>
</gene>
<protein>
    <submittedName>
        <fullName evidence="1">Phosphohistidine phosphatase</fullName>
        <ecNumber evidence="1">3.1.3.-</ecNumber>
    </submittedName>
</protein>
<keyword evidence="2" id="KW-1185">Reference proteome</keyword>
<dbReference type="Proteomes" id="UP000525298">
    <property type="component" value="Unassembled WGS sequence"/>
</dbReference>
<dbReference type="Pfam" id="PF00300">
    <property type="entry name" value="His_Phos_1"/>
    <property type="match status" value="1"/>
</dbReference>
<dbReference type="InterPro" id="IPR013078">
    <property type="entry name" value="His_Pase_superF_clade-1"/>
</dbReference>
<keyword evidence="1" id="KW-0378">Hydrolase</keyword>
<accession>A0A7W0CB87</accession>
<dbReference type="InterPro" id="IPR004449">
    <property type="entry name" value="SixA"/>
</dbReference>
<evidence type="ECO:0000313" key="1">
    <source>
        <dbReference type="EMBL" id="MBA2882566.1"/>
    </source>
</evidence>
<dbReference type="EMBL" id="JACDUS010000010">
    <property type="protein sequence ID" value="MBA2882566.1"/>
    <property type="molecule type" value="Genomic_DNA"/>
</dbReference>
<dbReference type="CDD" id="cd07067">
    <property type="entry name" value="HP_PGM_like"/>
    <property type="match status" value="1"/>
</dbReference>
<name>A0A7W0CB87_9BACT</name>
<dbReference type="GO" id="GO:0101006">
    <property type="term" value="F:protein histidine phosphatase activity"/>
    <property type="evidence" value="ECO:0007669"/>
    <property type="project" value="InterPro"/>
</dbReference>
<dbReference type="Gene3D" id="3.40.50.1240">
    <property type="entry name" value="Phosphoglycerate mutase-like"/>
    <property type="match status" value="1"/>
</dbReference>
<dbReference type="NCBIfam" id="TIGR00249">
    <property type="entry name" value="sixA"/>
    <property type="match status" value="1"/>
</dbReference>
<reference evidence="1 2" key="1">
    <citation type="submission" date="2020-07" db="EMBL/GenBank/DDBJ databases">
        <title>Genomic Encyclopedia of Type Strains, Phase IV (KMG-IV): sequencing the most valuable type-strain genomes for metagenomic binning, comparative biology and taxonomic classification.</title>
        <authorList>
            <person name="Goeker M."/>
        </authorList>
    </citation>
    <scope>NUCLEOTIDE SEQUENCE [LARGE SCALE GENOMIC DNA]</scope>
    <source>
        <strain evidence="1 2">DSM 17721</strain>
    </source>
</reference>
<evidence type="ECO:0000313" key="2">
    <source>
        <dbReference type="Proteomes" id="UP000525298"/>
    </source>
</evidence>
<dbReference type="GO" id="GO:0005737">
    <property type="term" value="C:cytoplasm"/>
    <property type="evidence" value="ECO:0007669"/>
    <property type="project" value="InterPro"/>
</dbReference>
<organism evidence="1 2">
    <name type="scientific">Desulfosalsimonas propionicica</name>
    <dbReference type="NCBI Taxonomy" id="332175"/>
    <lineage>
        <taxon>Bacteria</taxon>
        <taxon>Pseudomonadati</taxon>
        <taxon>Thermodesulfobacteriota</taxon>
        <taxon>Desulfobacteria</taxon>
        <taxon>Desulfobacterales</taxon>
        <taxon>Desulfosalsimonadaceae</taxon>
        <taxon>Desulfosalsimonas</taxon>
    </lineage>
</organism>
<dbReference type="RefSeq" id="WP_181552195.1">
    <property type="nucleotide sequence ID" value="NZ_JACDUS010000010.1"/>
</dbReference>